<dbReference type="GO" id="GO:0032259">
    <property type="term" value="P:methylation"/>
    <property type="evidence" value="ECO:0007669"/>
    <property type="project" value="UniProtKB-KW"/>
</dbReference>
<dbReference type="CDD" id="cd02440">
    <property type="entry name" value="AdoMet_MTases"/>
    <property type="match status" value="1"/>
</dbReference>
<dbReference type="EMBL" id="JAMRXG010000020">
    <property type="protein sequence ID" value="MCM6778286.1"/>
    <property type="molecule type" value="Genomic_DNA"/>
</dbReference>
<dbReference type="AlphaFoldDB" id="A0A9X2J2Q5"/>
<dbReference type="InterPro" id="IPR029063">
    <property type="entry name" value="SAM-dependent_MTases_sf"/>
</dbReference>
<accession>A0A9X2J2Q5</accession>
<feature type="domain" description="Methyltransferase" evidence="1">
    <location>
        <begin position="177"/>
        <end position="236"/>
    </location>
</feature>
<evidence type="ECO:0000259" key="1">
    <source>
        <dbReference type="Pfam" id="PF13847"/>
    </source>
</evidence>
<sequence length="356" mass="39203">MTTLTTTTGPEIIELTDERQRREWQAFTLSDLPEMISSMHVCHAVRALADTPLLQRLRSGPRRPADGLLDGLDPGIGPGFLSYLVHRGILEIREGEYFLTRLGEFLTTDVSLARLGVYVDAYGAVTSRIGDLLTGRAVYGKDVIRDGAKLGAHCDTLFSFFHSPVVLRAMQGRGVRRILDIGCGGGQLVIDACVRDPSLTGIGLDISPEAIEVAGEHARRAGVADRVQFVVGDAFAPETWPEVCRDADGLCMMSALHEHFRNGEQAVVDLLDEIAARFPQLRILLIGEPEIRYDHRENDDDFFLIHVLTGQGLPRERTAWFEVFDKSALTLRRVYTRPGAGPRMCFYDLAAGGGPS</sequence>
<reference evidence="2" key="1">
    <citation type="submission" date="2022-06" db="EMBL/GenBank/DDBJ databases">
        <title>Novel species in genus nocardia.</title>
        <authorList>
            <person name="Li F."/>
        </authorList>
    </citation>
    <scope>NUCLEOTIDE SEQUENCE</scope>
    <source>
        <strain evidence="2">CDC141</strain>
    </source>
</reference>
<dbReference type="Gene3D" id="3.40.50.150">
    <property type="entry name" value="Vaccinia Virus protein VP39"/>
    <property type="match status" value="1"/>
</dbReference>
<dbReference type="Proteomes" id="UP001139157">
    <property type="component" value="Unassembled WGS sequence"/>
</dbReference>
<name>A0A9X2J2Q5_9NOCA</name>
<keyword evidence="2" id="KW-0489">Methyltransferase</keyword>
<dbReference type="SUPFAM" id="SSF53335">
    <property type="entry name" value="S-adenosyl-L-methionine-dependent methyltransferases"/>
    <property type="match status" value="1"/>
</dbReference>
<dbReference type="GO" id="GO:0008168">
    <property type="term" value="F:methyltransferase activity"/>
    <property type="evidence" value="ECO:0007669"/>
    <property type="project" value="UniProtKB-KW"/>
</dbReference>
<gene>
    <name evidence="2" type="ORF">NDR86_32845</name>
</gene>
<evidence type="ECO:0000313" key="2">
    <source>
        <dbReference type="EMBL" id="MCM6778286.1"/>
    </source>
</evidence>
<dbReference type="InterPro" id="IPR025714">
    <property type="entry name" value="Methyltranfer_dom"/>
</dbReference>
<evidence type="ECO:0000313" key="3">
    <source>
        <dbReference type="Proteomes" id="UP001139157"/>
    </source>
</evidence>
<keyword evidence="2" id="KW-0808">Transferase</keyword>
<comment type="caution">
    <text evidence="2">The sequence shown here is derived from an EMBL/GenBank/DDBJ whole genome shotgun (WGS) entry which is preliminary data.</text>
</comment>
<dbReference type="Pfam" id="PF13847">
    <property type="entry name" value="Methyltransf_31"/>
    <property type="match status" value="1"/>
</dbReference>
<dbReference type="RefSeq" id="WP_251917761.1">
    <property type="nucleotide sequence ID" value="NZ_JAMRXG010000020.1"/>
</dbReference>
<organism evidence="2 3">
    <name type="scientific">Nocardia pulmonis</name>
    <dbReference type="NCBI Taxonomy" id="2951408"/>
    <lineage>
        <taxon>Bacteria</taxon>
        <taxon>Bacillati</taxon>
        <taxon>Actinomycetota</taxon>
        <taxon>Actinomycetes</taxon>
        <taxon>Mycobacteriales</taxon>
        <taxon>Nocardiaceae</taxon>
        <taxon>Nocardia</taxon>
    </lineage>
</organism>
<keyword evidence="3" id="KW-1185">Reference proteome</keyword>
<protein>
    <submittedName>
        <fullName evidence="2">Methyltransferase domain-containing protein</fullName>
    </submittedName>
</protein>
<proteinExistence type="predicted"/>